<feature type="domain" description="Thiaminase-2/PQQC" evidence="2">
    <location>
        <begin position="24"/>
        <end position="239"/>
    </location>
</feature>
<dbReference type="KEGG" id="mik:FOE78_10685"/>
<dbReference type="InterPro" id="IPR050967">
    <property type="entry name" value="Thiamine_Salvage_TenA"/>
</dbReference>
<dbReference type="Pfam" id="PF03070">
    <property type="entry name" value="TENA_THI-4"/>
    <property type="match status" value="1"/>
</dbReference>
<dbReference type="EMBL" id="CP041692">
    <property type="protein sequence ID" value="QDP96303.1"/>
    <property type="molecule type" value="Genomic_DNA"/>
</dbReference>
<dbReference type="AlphaFoldDB" id="A0A516PYQ7"/>
<dbReference type="CDD" id="cd19365">
    <property type="entry name" value="TenA_C-like"/>
    <property type="match status" value="1"/>
</dbReference>
<dbReference type="Proteomes" id="UP000319263">
    <property type="component" value="Chromosome"/>
</dbReference>
<organism evidence="3 4">
    <name type="scientific">Microlunatus elymi</name>
    <dbReference type="NCBI Taxonomy" id="2596828"/>
    <lineage>
        <taxon>Bacteria</taxon>
        <taxon>Bacillati</taxon>
        <taxon>Actinomycetota</taxon>
        <taxon>Actinomycetes</taxon>
        <taxon>Propionibacteriales</taxon>
        <taxon>Propionibacteriaceae</taxon>
        <taxon>Microlunatus</taxon>
    </lineage>
</organism>
<reference evidence="3 4" key="1">
    <citation type="submission" date="2019-07" db="EMBL/GenBank/DDBJ databases">
        <title>Microlunatus dokdonensis sp. nov. isolated from the rhizospheric soil of the wild plant Elymus tsukushiensis.</title>
        <authorList>
            <person name="Ghim S.-Y."/>
            <person name="Hwang Y.-J."/>
            <person name="Son J.-S."/>
            <person name="Shin J.-H."/>
        </authorList>
    </citation>
    <scope>NUCLEOTIDE SEQUENCE [LARGE SCALE GENOMIC DNA]</scope>
    <source>
        <strain evidence="3 4">KUDC0627</strain>
    </source>
</reference>
<proteinExistence type="predicted"/>
<dbReference type="PANTHER" id="PTHR43198:SF2">
    <property type="entry name" value="SI:CH1073-67J19.1-RELATED"/>
    <property type="match status" value="1"/>
</dbReference>
<dbReference type="OrthoDB" id="34166at2"/>
<gene>
    <name evidence="3" type="ORF">FOE78_10685</name>
</gene>
<protein>
    <submittedName>
        <fullName evidence="3">Thiaminase II</fullName>
    </submittedName>
</protein>
<name>A0A516PYQ7_9ACTN</name>
<dbReference type="RefSeq" id="WP_143986269.1">
    <property type="nucleotide sequence ID" value="NZ_CP041692.1"/>
</dbReference>
<sequence length="246" mass="26780">MSVSARLDLIDDEHTPDGFSATAWQAVAGWFAAITEHPFIRQLADGSLPEVVFARYLLDDAHYLKGYASALASLSARSGDPEARLMLAASAASAIEAERSMHRQFLLPRNIDPDAPSSPDPKAVAEPSPTCVGYVESLRAASVLEPLGVGMAAVLPCFRVYAEVGSWIVANTGDSRPDHPYRTWIDTYADPAFAAAVGAAEAYADRLAVRAGADERAAMLAAYRRATRYEYMFWDAAWQDQRWPQP</sequence>
<dbReference type="InterPro" id="IPR016084">
    <property type="entry name" value="Haem_Oase-like_multi-hlx"/>
</dbReference>
<evidence type="ECO:0000313" key="4">
    <source>
        <dbReference type="Proteomes" id="UP000319263"/>
    </source>
</evidence>
<dbReference type="PANTHER" id="PTHR43198">
    <property type="entry name" value="BIFUNCTIONAL TH2 PROTEIN"/>
    <property type="match status" value="1"/>
</dbReference>
<accession>A0A516PYQ7</accession>
<dbReference type="Gene3D" id="1.20.910.10">
    <property type="entry name" value="Heme oxygenase-like"/>
    <property type="match status" value="1"/>
</dbReference>
<dbReference type="GO" id="GO:0005829">
    <property type="term" value="C:cytosol"/>
    <property type="evidence" value="ECO:0007669"/>
    <property type="project" value="TreeGrafter"/>
</dbReference>
<comment type="pathway">
    <text evidence="1">Cofactor biosynthesis; thiamine diphosphate biosynthesis.</text>
</comment>
<dbReference type="InterPro" id="IPR004305">
    <property type="entry name" value="Thiaminase-2/PQQC"/>
</dbReference>
<evidence type="ECO:0000313" key="3">
    <source>
        <dbReference type="EMBL" id="QDP96303.1"/>
    </source>
</evidence>
<dbReference type="SUPFAM" id="SSF48613">
    <property type="entry name" value="Heme oxygenase-like"/>
    <property type="match status" value="1"/>
</dbReference>
<evidence type="ECO:0000259" key="2">
    <source>
        <dbReference type="Pfam" id="PF03070"/>
    </source>
</evidence>
<evidence type="ECO:0000256" key="1">
    <source>
        <dbReference type="ARBA" id="ARBA00004948"/>
    </source>
</evidence>
<keyword evidence="4" id="KW-1185">Reference proteome</keyword>